<evidence type="ECO:0000313" key="3">
    <source>
        <dbReference type="EMBL" id="MDM8334028.1"/>
    </source>
</evidence>
<dbReference type="EMBL" id="JAUDEO010000026">
    <property type="protein sequence ID" value="MDM8334028.1"/>
    <property type="molecule type" value="Genomic_DNA"/>
</dbReference>
<reference evidence="4" key="2">
    <citation type="submission" date="2023-06" db="EMBL/GenBank/DDBJ databases">
        <title>Identification and characterization of horizontal gene transfer across gut microbiota members of farm animals based on homology search.</title>
        <authorList>
            <person name="Zeman M."/>
            <person name="Kubasova T."/>
            <person name="Jahodarova E."/>
            <person name="Nykrynova M."/>
            <person name="Rychlik I."/>
        </authorList>
    </citation>
    <scope>NUCLEOTIDE SEQUENCE [LARGE SCALE GENOMIC DNA]</scope>
    <source>
        <strain evidence="4">105_WCHN</strain>
    </source>
</reference>
<evidence type="ECO:0000256" key="1">
    <source>
        <dbReference type="ARBA" id="ARBA00023125"/>
    </source>
</evidence>
<keyword evidence="4" id="KW-1185">Reference proteome</keyword>
<reference evidence="3 4" key="1">
    <citation type="submission" date="2023-06" db="EMBL/GenBank/DDBJ databases">
        <title>Identification and characterization of horizontal gene transfer across gut microbiota members of farm animals based on homology search.</title>
        <authorList>
            <person name="Schwarzerova J."/>
            <person name="Nykrynova M."/>
            <person name="Jureckova K."/>
            <person name="Cejkova D."/>
            <person name="Rychlik I."/>
        </authorList>
    </citation>
    <scope>NUCLEOTIDE SEQUENCE [LARGE SCALE GENOMIC DNA]</scope>
    <source>
        <strain evidence="3 4">105_WCHN</strain>
    </source>
</reference>
<feature type="domain" description="HTH araC/xylS-type" evidence="2">
    <location>
        <begin position="2"/>
        <end position="100"/>
    </location>
</feature>
<evidence type="ECO:0000313" key="4">
    <source>
        <dbReference type="Proteomes" id="UP001529423"/>
    </source>
</evidence>
<organism evidence="3 4">
    <name type="scientific">Limosilactobacillus panis</name>
    <dbReference type="NCBI Taxonomy" id="47493"/>
    <lineage>
        <taxon>Bacteria</taxon>
        <taxon>Bacillati</taxon>
        <taxon>Bacillota</taxon>
        <taxon>Bacilli</taxon>
        <taxon>Lactobacillales</taxon>
        <taxon>Lactobacillaceae</taxon>
        <taxon>Limosilactobacillus</taxon>
    </lineage>
</organism>
<proteinExistence type="predicted"/>
<dbReference type="Proteomes" id="UP001529423">
    <property type="component" value="Unassembled WGS sequence"/>
</dbReference>
<protein>
    <submittedName>
        <fullName evidence="3">AraC family transcriptional regulator</fullName>
    </submittedName>
</protein>
<sequence>MSNIKGWILSNLSSTLTVSQIAAHFEFNPNYLERIFKQATGQTLIQFINDLKMERAQELLLKTNFPIKRVASDACFNDDKHFMKQFKKKFQLTPSEFRRAYTQKFQDSSSFDPQVLLSRDTDINYYQRFKDTDKQSPS</sequence>
<dbReference type="PROSITE" id="PS01124">
    <property type="entry name" value="HTH_ARAC_FAMILY_2"/>
    <property type="match status" value="1"/>
</dbReference>
<dbReference type="PANTHER" id="PTHR43280:SF2">
    <property type="entry name" value="HTH-TYPE TRANSCRIPTIONAL REGULATOR EXSA"/>
    <property type="match status" value="1"/>
</dbReference>
<keyword evidence="1" id="KW-0238">DNA-binding</keyword>
<dbReference type="PANTHER" id="PTHR43280">
    <property type="entry name" value="ARAC-FAMILY TRANSCRIPTIONAL REGULATOR"/>
    <property type="match status" value="1"/>
</dbReference>
<comment type="caution">
    <text evidence="3">The sequence shown here is derived from an EMBL/GenBank/DDBJ whole genome shotgun (WGS) entry which is preliminary data.</text>
</comment>
<name>A0ABT7VMS9_9LACO</name>
<dbReference type="InterPro" id="IPR018060">
    <property type="entry name" value="HTH_AraC"/>
</dbReference>
<reference evidence="3 4" key="3">
    <citation type="submission" date="2023-06" db="EMBL/GenBank/DDBJ databases">
        <authorList>
            <person name="Zeman M."/>
            <person name="Kubasova T."/>
            <person name="Jahodarova E."/>
            <person name="Nykrynova M."/>
            <person name="Rychlik I."/>
        </authorList>
    </citation>
    <scope>NUCLEOTIDE SEQUENCE [LARGE SCALE GENOMIC DNA]</scope>
    <source>
        <strain evidence="3 4">105_WCHN</strain>
    </source>
</reference>
<evidence type="ECO:0000259" key="2">
    <source>
        <dbReference type="PROSITE" id="PS01124"/>
    </source>
</evidence>
<gene>
    <name evidence="3" type="ORF">QUW46_05525</name>
</gene>
<dbReference type="SMART" id="SM00342">
    <property type="entry name" value="HTH_ARAC"/>
    <property type="match status" value="1"/>
</dbReference>
<dbReference type="Pfam" id="PF12833">
    <property type="entry name" value="HTH_18"/>
    <property type="match status" value="1"/>
</dbReference>
<accession>A0ABT7VMS9</accession>